<evidence type="ECO:0000313" key="1">
    <source>
        <dbReference type="EMBL" id="KAF9652721.1"/>
    </source>
</evidence>
<dbReference type="Proteomes" id="UP000886501">
    <property type="component" value="Unassembled WGS sequence"/>
</dbReference>
<name>A0ACB6ZTG8_THEGA</name>
<gene>
    <name evidence="1" type="ORF">BDM02DRAFT_3183406</name>
</gene>
<evidence type="ECO:0000313" key="2">
    <source>
        <dbReference type="Proteomes" id="UP000886501"/>
    </source>
</evidence>
<dbReference type="EMBL" id="MU117967">
    <property type="protein sequence ID" value="KAF9652721.1"/>
    <property type="molecule type" value="Genomic_DNA"/>
</dbReference>
<organism evidence="1 2">
    <name type="scientific">Thelephora ganbajun</name>
    <name type="common">Ganba fungus</name>
    <dbReference type="NCBI Taxonomy" id="370292"/>
    <lineage>
        <taxon>Eukaryota</taxon>
        <taxon>Fungi</taxon>
        <taxon>Dikarya</taxon>
        <taxon>Basidiomycota</taxon>
        <taxon>Agaricomycotina</taxon>
        <taxon>Agaricomycetes</taxon>
        <taxon>Thelephorales</taxon>
        <taxon>Thelephoraceae</taxon>
        <taxon>Thelephora</taxon>
    </lineage>
</organism>
<sequence>MVTSNSVDYDTSAGSKTRHDLDRLTSLGTMLSCIVYGAHVAVYLVAMKYIVRTSSIRTRQNRLWLGLSTILLMCTTASLALQVRWSWDVERMLKGSDSAFNIARVTLFMIINWVSDSIFLLRFFAITGRRLTTMILPLAMITSSIAISSVYIGEIAAAYTNSWSDTSNTPIITYLSLSCGLNVYLTAHIALYMVQLTRKISMSRALCNRIASMFVQSTLFYLIPTLVFIALCAQRDLGQNLLFPTLCQIQPLSPLLVVMRVAQSRLLDREGAVVTADEILSASASRRPRLSLQLDFRPRDSLDIEGGESWCESPMEPTTTKLPDPLPFVRLKLDPPSAVEMLDSEKMDGLWKSQDSRRASWLTSPSPSTPSYLPTYASSQDDLKIDEFRLHDPSEASSVVTTPNSYNFPPAPSIRDTSFPSRNLSNPLV</sequence>
<proteinExistence type="predicted"/>
<protein>
    <submittedName>
        <fullName evidence="1">Uncharacterized protein</fullName>
    </submittedName>
</protein>
<accession>A0ACB6ZTG8</accession>
<reference evidence="1" key="1">
    <citation type="submission" date="2019-10" db="EMBL/GenBank/DDBJ databases">
        <authorList>
            <consortium name="DOE Joint Genome Institute"/>
            <person name="Kuo A."/>
            <person name="Miyauchi S."/>
            <person name="Kiss E."/>
            <person name="Drula E."/>
            <person name="Kohler A."/>
            <person name="Sanchez-Garcia M."/>
            <person name="Andreopoulos B."/>
            <person name="Barry K.W."/>
            <person name="Bonito G."/>
            <person name="Buee M."/>
            <person name="Carver A."/>
            <person name="Chen C."/>
            <person name="Cichocki N."/>
            <person name="Clum A."/>
            <person name="Culley D."/>
            <person name="Crous P.W."/>
            <person name="Fauchery L."/>
            <person name="Girlanda M."/>
            <person name="Hayes R."/>
            <person name="Keri Z."/>
            <person name="Labutti K."/>
            <person name="Lipzen A."/>
            <person name="Lombard V."/>
            <person name="Magnuson J."/>
            <person name="Maillard F."/>
            <person name="Morin E."/>
            <person name="Murat C."/>
            <person name="Nolan M."/>
            <person name="Ohm R."/>
            <person name="Pangilinan J."/>
            <person name="Pereira M."/>
            <person name="Perotto S."/>
            <person name="Peter M."/>
            <person name="Riley R."/>
            <person name="Sitrit Y."/>
            <person name="Stielow B."/>
            <person name="Szollosi G."/>
            <person name="Zifcakova L."/>
            <person name="Stursova M."/>
            <person name="Spatafora J.W."/>
            <person name="Tedersoo L."/>
            <person name="Vaario L.-M."/>
            <person name="Yamada A."/>
            <person name="Yan M."/>
            <person name="Wang P."/>
            <person name="Xu J."/>
            <person name="Bruns T."/>
            <person name="Baldrian P."/>
            <person name="Vilgalys R."/>
            <person name="Henrissat B."/>
            <person name="Grigoriev I.V."/>
            <person name="Hibbett D."/>
            <person name="Nagy L.G."/>
            <person name="Martin F.M."/>
        </authorList>
    </citation>
    <scope>NUCLEOTIDE SEQUENCE</scope>
    <source>
        <strain evidence="1">P2</strain>
    </source>
</reference>
<keyword evidence="2" id="KW-1185">Reference proteome</keyword>
<reference evidence="1" key="2">
    <citation type="journal article" date="2020" name="Nat. Commun.">
        <title>Large-scale genome sequencing of mycorrhizal fungi provides insights into the early evolution of symbiotic traits.</title>
        <authorList>
            <person name="Miyauchi S."/>
            <person name="Kiss E."/>
            <person name="Kuo A."/>
            <person name="Drula E."/>
            <person name="Kohler A."/>
            <person name="Sanchez-Garcia M."/>
            <person name="Morin E."/>
            <person name="Andreopoulos B."/>
            <person name="Barry K.W."/>
            <person name="Bonito G."/>
            <person name="Buee M."/>
            <person name="Carver A."/>
            <person name="Chen C."/>
            <person name="Cichocki N."/>
            <person name="Clum A."/>
            <person name="Culley D."/>
            <person name="Crous P.W."/>
            <person name="Fauchery L."/>
            <person name="Girlanda M."/>
            <person name="Hayes R.D."/>
            <person name="Keri Z."/>
            <person name="LaButti K."/>
            <person name="Lipzen A."/>
            <person name="Lombard V."/>
            <person name="Magnuson J."/>
            <person name="Maillard F."/>
            <person name="Murat C."/>
            <person name="Nolan M."/>
            <person name="Ohm R.A."/>
            <person name="Pangilinan J."/>
            <person name="Pereira M.F."/>
            <person name="Perotto S."/>
            <person name="Peter M."/>
            <person name="Pfister S."/>
            <person name="Riley R."/>
            <person name="Sitrit Y."/>
            <person name="Stielow J.B."/>
            <person name="Szollosi G."/>
            <person name="Zifcakova L."/>
            <person name="Stursova M."/>
            <person name="Spatafora J.W."/>
            <person name="Tedersoo L."/>
            <person name="Vaario L.M."/>
            <person name="Yamada A."/>
            <person name="Yan M."/>
            <person name="Wang P."/>
            <person name="Xu J."/>
            <person name="Bruns T."/>
            <person name="Baldrian P."/>
            <person name="Vilgalys R."/>
            <person name="Dunand C."/>
            <person name="Henrissat B."/>
            <person name="Grigoriev I.V."/>
            <person name="Hibbett D."/>
            <person name="Nagy L.G."/>
            <person name="Martin F.M."/>
        </authorList>
    </citation>
    <scope>NUCLEOTIDE SEQUENCE</scope>
    <source>
        <strain evidence="1">P2</strain>
    </source>
</reference>
<comment type="caution">
    <text evidence="1">The sequence shown here is derived from an EMBL/GenBank/DDBJ whole genome shotgun (WGS) entry which is preliminary data.</text>
</comment>